<dbReference type="InterPro" id="IPR050261">
    <property type="entry name" value="FrsA_esterase"/>
</dbReference>
<gene>
    <name evidence="2" type="ORF">CBF30_05360</name>
</gene>
<dbReference type="OrthoDB" id="9812921at2"/>
<organism evidence="2 3">
    <name type="scientific">Vagococcus entomophilus</name>
    <dbReference type="NCBI Taxonomy" id="1160095"/>
    <lineage>
        <taxon>Bacteria</taxon>
        <taxon>Bacillati</taxon>
        <taxon>Bacillota</taxon>
        <taxon>Bacilli</taxon>
        <taxon>Lactobacillales</taxon>
        <taxon>Enterococcaceae</taxon>
        <taxon>Vagococcus</taxon>
    </lineage>
</organism>
<evidence type="ECO:0000313" key="2">
    <source>
        <dbReference type="EMBL" id="RSU08655.1"/>
    </source>
</evidence>
<evidence type="ECO:0000259" key="1">
    <source>
        <dbReference type="Pfam" id="PF12146"/>
    </source>
</evidence>
<evidence type="ECO:0000313" key="3">
    <source>
        <dbReference type="Proteomes" id="UP000288669"/>
    </source>
</evidence>
<proteinExistence type="predicted"/>
<dbReference type="InterPro" id="IPR029058">
    <property type="entry name" value="AB_hydrolase_fold"/>
</dbReference>
<dbReference type="PANTHER" id="PTHR22946:SF12">
    <property type="entry name" value="CONIDIAL PIGMENT BIOSYNTHESIS PROTEIN AYG1 (AFU_ORTHOLOGUE AFUA_2G17550)"/>
    <property type="match status" value="1"/>
</dbReference>
<accession>A0A430AKP1</accession>
<dbReference type="Gene3D" id="1.20.1440.110">
    <property type="entry name" value="acylaminoacyl peptidase"/>
    <property type="match status" value="1"/>
</dbReference>
<dbReference type="RefSeq" id="WP_126823463.1">
    <property type="nucleotide sequence ID" value="NZ_JBHLWU010000001.1"/>
</dbReference>
<dbReference type="InterPro" id="IPR022742">
    <property type="entry name" value="Hydrolase_4"/>
</dbReference>
<comment type="caution">
    <text evidence="2">The sequence shown here is derived from an EMBL/GenBank/DDBJ whole genome shotgun (WGS) entry which is preliminary data.</text>
</comment>
<dbReference type="Proteomes" id="UP000288669">
    <property type="component" value="Unassembled WGS sequence"/>
</dbReference>
<sequence>MGLFFKDKAFDFETMRTLNYYNYQGAELGEVLSVSKKIEEENFESWFEHWQKLAQTVEKLGQNSLTKKHKVSAREAYLRASNYYRTAEFFMENSEPKRIACYQKSVQTFAEAMKLFSVPCKKVAIPFEEYYMHGYLYVTAKEAPILIFIGGYDSTAEELYFSGAAAAIKRGYNVLIFDGPGQGEALRMQGKAGRFDYEKPISAAIDFLEKDQDVDTTKFIGLMGMSLGGYYAARASAFEPRIDACILFDVFTNVWQSIIQKTPMLGKLTSATPEMRKTMSAQADANTRWLIQNGLWVFGCKDLPELVREVQKYNLEPVAAQIKCPMLLLFGTQDHFVNEAQLELLKSSLTCDYQDYIFDEELGAQEHCQEGNQSYASQVIFDWLDEKKEEKIESI</sequence>
<reference evidence="2 3" key="1">
    <citation type="submission" date="2017-05" db="EMBL/GenBank/DDBJ databases">
        <title>Vagococcus spp. assemblies.</title>
        <authorList>
            <person name="Gulvik C.A."/>
        </authorList>
    </citation>
    <scope>NUCLEOTIDE SEQUENCE [LARGE SCALE GENOMIC DNA]</scope>
    <source>
        <strain evidence="2 3">DSM 24756</strain>
    </source>
</reference>
<keyword evidence="3" id="KW-1185">Reference proteome</keyword>
<dbReference type="AlphaFoldDB" id="A0A430AKP1"/>
<dbReference type="Gene3D" id="3.40.50.1820">
    <property type="entry name" value="alpha/beta hydrolase"/>
    <property type="match status" value="1"/>
</dbReference>
<dbReference type="SUPFAM" id="SSF53474">
    <property type="entry name" value="alpha/beta-Hydrolases"/>
    <property type="match status" value="1"/>
</dbReference>
<dbReference type="EMBL" id="NGJZ01000001">
    <property type="protein sequence ID" value="RSU08655.1"/>
    <property type="molecule type" value="Genomic_DNA"/>
</dbReference>
<protein>
    <recommendedName>
        <fullName evidence="1">Serine aminopeptidase S33 domain-containing protein</fullName>
    </recommendedName>
</protein>
<dbReference type="PANTHER" id="PTHR22946">
    <property type="entry name" value="DIENELACTONE HYDROLASE DOMAIN-CONTAINING PROTEIN-RELATED"/>
    <property type="match status" value="1"/>
</dbReference>
<name>A0A430AKP1_9ENTE</name>
<feature type="domain" description="Serine aminopeptidase S33" evidence="1">
    <location>
        <begin position="159"/>
        <end position="345"/>
    </location>
</feature>
<dbReference type="Pfam" id="PF12146">
    <property type="entry name" value="Hydrolase_4"/>
    <property type="match status" value="1"/>
</dbReference>